<dbReference type="EMBL" id="MU004554">
    <property type="protein sequence ID" value="KAF2648154.1"/>
    <property type="molecule type" value="Genomic_DNA"/>
</dbReference>
<proteinExistence type="predicted"/>
<sequence>MAPEMPREMSSHGSATTNILCPDVHGGAWKSVEVRKQRANSPGFFDLPGEIRNEIYHLVLVARGSHVIHDPTLTIRRNENFNILQAHSAIYREAKTYFAGNVIVCLPVTLGEDARHISDGRASSDYGWRETFHEALRTMQTVHLFAPHMDNLLVAPKNSLGSHDVPTLRRAIQDLTDYTRQYHATSKRSLTIHCFHRENDLSEIFDLLATLIFDLQVEVKLWWSSSKRISLFPEIDRRLAMHNLKIWYPTWHNERTYHTQGLLSALNNKEPSYFTQQSQKSLQCPTMSGDLSTIIPARLIKRSRHTER</sequence>
<name>A0A6A6SPR0_9PLEO</name>
<dbReference type="OrthoDB" id="3673440at2759"/>
<dbReference type="Proteomes" id="UP000799324">
    <property type="component" value="Unassembled WGS sequence"/>
</dbReference>
<organism evidence="1 2">
    <name type="scientific">Lophiostoma macrostomum CBS 122681</name>
    <dbReference type="NCBI Taxonomy" id="1314788"/>
    <lineage>
        <taxon>Eukaryota</taxon>
        <taxon>Fungi</taxon>
        <taxon>Dikarya</taxon>
        <taxon>Ascomycota</taxon>
        <taxon>Pezizomycotina</taxon>
        <taxon>Dothideomycetes</taxon>
        <taxon>Pleosporomycetidae</taxon>
        <taxon>Pleosporales</taxon>
        <taxon>Lophiostomataceae</taxon>
        <taxon>Lophiostoma</taxon>
    </lineage>
</organism>
<protein>
    <submittedName>
        <fullName evidence="1">Uncharacterized protein</fullName>
    </submittedName>
</protein>
<keyword evidence="2" id="KW-1185">Reference proteome</keyword>
<dbReference type="AlphaFoldDB" id="A0A6A6SPR0"/>
<evidence type="ECO:0000313" key="2">
    <source>
        <dbReference type="Proteomes" id="UP000799324"/>
    </source>
</evidence>
<evidence type="ECO:0000313" key="1">
    <source>
        <dbReference type="EMBL" id="KAF2648154.1"/>
    </source>
</evidence>
<accession>A0A6A6SPR0</accession>
<reference evidence="1" key="1">
    <citation type="journal article" date="2020" name="Stud. Mycol.">
        <title>101 Dothideomycetes genomes: a test case for predicting lifestyles and emergence of pathogens.</title>
        <authorList>
            <person name="Haridas S."/>
            <person name="Albert R."/>
            <person name="Binder M."/>
            <person name="Bloem J."/>
            <person name="Labutti K."/>
            <person name="Salamov A."/>
            <person name="Andreopoulos B."/>
            <person name="Baker S."/>
            <person name="Barry K."/>
            <person name="Bills G."/>
            <person name="Bluhm B."/>
            <person name="Cannon C."/>
            <person name="Castanera R."/>
            <person name="Culley D."/>
            <person name="Daum C."/>
            <person name="Ezra D."/>
            <person name="Gonzalez J."/>
            <person name="Henrissat B."/>
            <person name="Kuo A."/>
            <person name="Liang C."/>
            <person name="Lipzen A."/>
            <person name="Lutzoni F."/>
            <person name="Magnuson J."/>
            <person name="Mondo S."/>
            <person name="Nolan M."/>
            <person name="Ohm R."/>
            <person name="Pangilinan J."/>
            <person name="Park H.-J."/>
            <person name="Ramirez L."/>
            <person name="Alfaro M."/>
            <person name="Sun H."/>
            <person name="Tritt A."/>
            <person name="Yoshinaga Y."/>
            <person name="Zwiers L.-H."/>
            <person name="Turgeon B."/>
            <person name="Goodwin S."/>
            <person name="Spatafora J."/>
            <person name="Crous P."/>
            <person name="Grigoriev I."/>
        </authorList>
    </citation>
    <scope>NUCLEOTIDE SEQUENCE</scope>
    <source>
        <strain evidence="1">CBS 122681</strain>
    </source>
</reference>
<gene>
    <name evidence="1" type="ORF">K491DRAFT_256877</name>
</gene>